<gene>
    <name evidence="2" type="ORF">DOTSEDRAFT_57516</name>
</gene>
<name>N1PDA0_DOTSN</name>
<reference evidence="3" key="1">
    <citation type="journal article" date="2012" name="PLoS Genet.">
        <title>The genomes of the fungal plant pathogens Cladosporium fulvum and Dothistroma septosporum reveal adaptation to different hosts and lifestyles but also signatures of common ancestry.</title>
        <authorList>
            <person name="de Wit P.J.G.M."/>
            <person name="van der Burgt A."/>
            <person name="Oekmen B."/>
            <person name="Stergiopoulos I."/>
            <person name="Abd-Elsalam K.A."/>
            <person name="Aerts A.L."/>
            <person name="Bahkali A.H."/>
            <person name="Beenen H.G."/>
            <person name="Chettri P."/>
            <person name="Cox M.P."/>
            <person name="Datema E."/>
            <person name="de Vries R.P."/>
            <person name="Dhillon B."/>
            <person name="Ganley A.R."/>
            <person name="Griffiths S.A."/>
            <person name="Guo Y."/>
            <person name="Hamelin R.C."/>
            <person name="Henrissat B."/>
            <person name="Kabir M.S."/>
            <person name="Jashni M.K."/>
            <person name="Kema G."/>
            <person name="Klaubauf S."/>
            <person name="Lapidus A."/>
            <person name="Levasseur A."/>
            <person name="Lindquist E."/>
            <person name="Mehrabi R."/>
            <person name="Ohm R.A."/>
            <person name="Owen T.J."/>
            <person name="Salamov A."/>
            <person name="Schwelm A."/>
            <person name="Schijlen E."/>
            <person name="Sun H."/>
            <person name="van den Burg H.A."/>
            <person name="van Ham R.C.H.J."/>
            <person name="Zhang S."/>
            <person name="Goodwin S.B."/>
            <person name="Grigoriev I.V."/>
            <person name="Collemare J."/>
            <person name="Bradshaw R.E."/>
        </authorList>
    </citation>
    <scope>NUCLEOTIDE SEQUENCE [LARGE SCALE GENOMIC DNA]</scope>
    <source>
        <strain evidence="3">NZE10 / CBS 128990</strain>
    </source>
</reference>
<evidence type="ECO:0000313" key="2">
    <source>
        <dbReference type="EMBL" id="EME38424.1"/>
    </source>
</evidence>
<reference evidence="2 3" key="2">
    <citation type="journal article" date="2012" name="PLoS Pathog.">
        <title>Diverse lifestyles and strategies of plant pathogenesis encoded in the genomes of eighteen Dothideomycetes fungi.</title>
        <authorList>
            <person name="Ohm R.A."/>
            <person name="Feau N."/>
            <person name="Henrissat B."/>
            <person name="Schoch C.L."/>
            <person name="Horwitz B.A."/>
            <person name="Barry K.W."/>
            <person name="Condon B.J."/>
            <person name="Copeland A.C."/>
            <person name="Dhillon B."/>
            <person name="Glaser F."/>
            <person name="Hesse C.N."/>
            <person name="Kosti I."/>
            <person name="LaButti K."/>
            <person name="Lindquist E.A."/>
            <person name="Lucas S."/>
            <person name="Salamov A.A."/>
            <person name="Bradshaw R.E."/>
            <person name="Ciuffetti L."/>
            <person name="Hamelin R.C."/>
            <person name="Kema G.H.J."/>
            <person name="Lawrence C."/>
            <person name="Scott J.A."/>
            <person name="Spatafora J.W."/>
            <person name="Turgeon B.G."/>
            <person name="de Wit P.J.G.M."/>
            <person name="Zhong S."/>
            <person name="Goodwin S.B."/>
            <person name="Grigoriev I.V."/>
        </authorList>
    </citation>
    <scope>NUCLEOTIDE SEQUENCE [LARGE SCALE GENOMIC DNA]</scope>
    <source>
        <strain evidence="3">NZE10 / CBS 128990</strain>
    </source>
</reference>
<evidence type="ECO:0000256" key="1">
    <source>
        <dbReference type="SAM" id="MobiDB-lite"/>
    </source>
</evidence>
<sequence>MKLGKLVAQVQVDDGARIHFGPEDTVTGHVILTYKPQAGLFKKNPATAPLFGPLKVAVVLHGAIRIRVRRDREMPTSHGTSLFSLAFPVYDESFKADVEDVRRIPFTARFPVDAASTGTYFTGGGGDAALPPTFNQHYSDYPDIVDVAVVYALGATVEMPGIDIRTSLPKVNPTSTILPFGLENSMSPQDAPIVRYERPRPSTAFIDDGIATFTHRATVQNEHLLPEDQRPTGFKQKAKAVFTSSHFPTFAMQIHCTHPQHIFPGQQLSFEVVLRRHDTGTSATFFPEVILEHFKVNVVAYTTVDTSQRLYGSSSCHDKRVVQTMVSHPGGPLELSKGNDYTAVVTTDHVRFHPSSFDHHKVSRQYNLRLSMQFKIANKGVRLHKDCGIVMVPPPLDYGNATGWNAPPAEAGPSTTRASIDDELPTYEEARAGPSNPGSGIMDDASRPTYEEAQAVDSKNAIRPFT</sequence>
<dbReference type="HOGENOM" id="CLU_586772_0_0_1"/>
<protein>
    <recommendedName>
        <fullName evidence="4">Arrestin-like N-terminal domain-containing protein</fullName>
    </recommendedName>
</protein>
<dbReference type="OrthoDB" id="2333384at2759"/>
<dbReference type="eggNOG" id="ENOG502SUAI">
    <property type="taxonomic scope" value="Eukaryota"/>
</dbReference>
<dbReference type="EMBL" id="KB446547">
    <property type="protein sequence ID" value="EME38424.1"/>
    <property type="molecule type" value="Genomic_DNA"/>
</dbReference>
<proteinExistence type="predicted"/>
<organism evidence="2 3">
    <name type="scientific">Dothistroma septosporum (strain NZE10 / CBS 128990)</name>
    <name type="common">Red band needle blight fungus</name>
    <name type="synonym">Mycosphaerella pini</name>
    <dbReference type="NCBI Taxonomy" id="675120"/>
    <lineage>
        <taxon>Eukaryota</taxon>
        <taxon>Fungi</taxon>
        <taxon>Dikarya</taxon>
        <taxon>Ascomycota</taxon>
        <taxon>Pezizomycotina</taxon>
        <taxon>Dothideomycetes</taxon>
        <taxon>Dothideomycetidae</taxon>
        <taxon>Mycosphaerellales</taxon>
        <taxon>Mycosphaerellaceae</taxon>
        <taxon>Dothistroma</taxon>
    </lineage>
</organism>
<evidence type="ECO:0000313" key="3">
    <source>
        <dbReference type="Proteomes" id="UP000016933"/>
    </source>
</evidence>
<evidence type="ECO:0008006" key="4">
    <source>
        <dbReference type="Google" id="ProtNLM"/>
    </source>
</evidence>
<feature type="region of interest" description="Disordered" evidence="1">
    <location>
        <begin position="403"/>
        <end position="466"/>
    </location>
</feature>
<dbReference type="OMA" id="REMPTSH"/>
<keyword evidence="3" id="KW-1185">Reference proteome</keyword>
<dbReference type="AlphaFoldDB" id="N1PDA0"/>
<accession>N1PDA0</accession>
<dbReference type="Proteomes" id="UP000016933">
    <property type="component" value="Unassembled WGS sequence"/>
</dbReference>